<accession>A0A3N2QB69</accession>
<feature type="domain" description="HTH merR-type" evidence="2">
    <location>
        <begin position="5"/>
        <end position="76"/>
    </location>
</feature>
<dbReference type="SUPFAM" id="SSF46955">
    <property type="entry name" value="Putative DNA-binding domain"/>
    <property type="match status" value="1"/>
</dbReference>
<dbReference type="PANTHER" id="PTHR30204:SF15">
    <property type="entry name" value="BLL5018 PROTEIN"/>
    <property type="match status" value="1"/>
</dbReference>
<dbReference type="InterPro" id="IPR047057">
    <property type="entry name" value="MerR_fam"/>
</dbReference>
<evidence type="ECO:0000313" key="4">
    <source>
        <dbReference type="Proteomes" id="UP000270927"/>
    </source>
</evidence>
<keyword evidence="4" id="KW-1185">Reference proteome</keyword>
<evidence type="ECO:0000313" key="3">
    <source>
        <dbReference type="EMBL" id="ROT47001.1"/>
    </source>
</evidence>
<dbReference type="Gene3D" id="1.10.1660.10">
    <property type="match status" value="1"/>
</dbReference>
<dbReference type="GO" id="GO:0003700">
    <property type="term" value="F:DNA-binding transcription factor activity"/>
    <property type="evidence" value="ECO:0007669"/>
    <property type="project" value="InterPro"/>
</dbReference>
<name>A0A3N2QB69_9BACT</name>
<gene>
    <name evidence="3" type="ORF">EDM02_05535</name>
</gene>
<comment type="caution">
    <text evidence="3">The sequence shown here is derived from an EMBL/GenBank/DDBJ whole genome shotgun (WGS) entry which is preliminary data.</text>
</comment>
<evidence type="ECO:0000256" key="1">
    <source>
        <dbReference type="ARBA" id="ARBA00023125"/>
    </source>
</evidence>
<reference evidence="3 4" key="1">
    <citation type="submission" date="2018-09" db="EMBL/GenBank/DDBJ databases">
        <title>Comparative Genomics of Wolbachia-Cardinium Dual Endosymbiosis in a Plant-Parasitic Nematode.</title>
        <authorList>
            <person name="Brown A.M.V."/>
            <person name="Wasala S.K."/>
            <person name="Howe D.K."/>
            <person name="Peetz A.B."/>
            <person name="Zasada I.A."/>
            <person name="Denver D.R."/>
        </authorList>
    </citation>
    <scope>NUCLEOTIDE SEQUENCE [LARGE SCALE GENOMIC DNA]</scope>
    <source>
        <strain evidence="3 4">Pp_1</strain>
    </source>
</reference>
<dbReference type="RefSeq" id="WP_123663685.1">
    <property type="nucleotide sequence ID" value="NZ_RARA01000027.1"/>
</dbReference>
<dbReference type="SMART" id="SM00422">
    <property type="entry name" value="HTH_MERR"/>
    <property type="match status" value="1"/>
</dbReference>
<dbReference type="PANTHER" id="PTHR30204">
    <property type="entry name" value="REDOX-CYCLING DRUG-SENSING TRANSCRIPTIONAL ACTIVATOR SOXR"/>
    <property type="match status" value="1"/>
</dbReference>
<dbReference type="AlphaFoldDB" id="A0A3N2QB69"/>
<dbReference type="Pfam" id="PF13411">
    <property type="entry name" value="MerR_1"/>
    <property type="match status" value="1"/>
</dbReference>
<dbReference type="OrthoDB" id="9810140at2"/>
<organism evidence="3 4">
    <name type="scientific">Candidatus Cardinium hertigii</name>
    <dbReference type="NCBI Taxonomy" id="247481"/>
    <lineage>
        <taxon>Bacteria</taxon>
        <taxon>Pseudomonadati</taxon>
        <taxon>Bacteroidota</taxon>
        <taxon>Cytophagia</taxon>
        <taxon>Cytophagales</taxon>
        <taxon>Amoebophilaceae</taxon>
        <taxon>Candidatus Cardinium</taxon>
    </lineage>
</organism>
<dbReference type="InterPro" id="IPR009061">
    <property type="entry name" value="DNA-bd_dom_put_sf"/>
</dbReference>
<protein>
    <submittedName>
        <fullName evidence="3">MerR family transcriptional regulator</fullName>
    </submittedName>
</protein>
<sequence length="106" mass="12344">MEKKYFTIREVARRFAVAPSLIRFWEKEFSGILQPTKNSTGARRYKEEDITQLRYIYTLVKENGYSLAGARKMIQKRTGTSITPAEVFERLYALRAFLVTLKESIG</sequence>
<evidence type="ECO:0000259" key="2">
    <source>
        <dbReference type="PROSITE" id="PS50937"/>
    </source>
</evidence>
<dbReference type="PROSITE" id="PS50937">
    <property type="entry name" value="HTH_MERR_2"/>
    <property type="match status" value="1"/>
</dbReference>
<keyword evidence="1" id="KW-0238">DNA-binding</keyword>
<dbReference type="GO" id="GO:0003677">
    <property type="term" value="F:DNA binding"/>
    <property type="evidence" value="ECO:0007669"/>
    <property type="project" value="UniProtKB-KW"/>
</dbReference>
<dbReference type="EMBL" id="RARA01000027">
    <property type="protein sequence ID" value="ROT47001.1"/>
    <property type="molecule type" value="Genomic_DNA"/>
</dbReference>
<dbReference type="Proteomes" id="UP000270927">
    <property type="component" value="Unassembled WGS sequence"/>
</dbReference>
<dbReference type="InterPro" id="IPR000551">
    <property type="entry name" value="MerR-type_HTH_dom"/>
</dbReference>
<proteinExistence type="predicted"/>